<evidence type="ECO:0000313" key="1">
    <source>
        <dbReference type="EMBL" id="VCU70415.1"/>
    </source>
</evidence>
<sequence>MRLPVISPEQYSPRQQELAARIAGKRGQVRGPFLMWLHSPELCDRVESLGAYVRYDCSLSEKLREFSILITARFWDAQHSWNAHLGKAVAAGLDPAIPEALARREPPVFKADDERVFYEFCTQMLERHFVSDATFNEAVALFGQNGVIDIIGCLGNFSMLAFCLNATQVDLDPAKAPPFPDVRGYAKVEAATA</sequence>
<organism evidence="1 2">
    <name type="scientific">Pigmentiphaga humi</name>
    <dbReference type="NCBI Taxonomy" id="2478468"/>
    <lineage>
        <taxon>Bacteria</taxon>
        <taxon>Pseudomonadati</taxon>
        <taxon>Pseudomonadota</taxon>
        <taxon>Betaproteobacteria</taxon>
        <taxon>Burkholderiales</taxon>
        <taxon>Alcaligenaceae</taxon>
        <taxon>Pigmentiphaga</taxon>
    </lineage>
</organism>
<dbReference type="OrthoDB" id="5987308at2"/>
<dbReference type="PANTHER" id="PTHR34846">
    <property type="entry name" value="4-CARBOXYMUCONOLACTONE DECARBOXYLASE FAMILY PROTEIN (AFU_ORTHOLOGUE AFUA_6G11590)"/>
    <property type="match status" value="1"/>
</dbReference>
<evidence type="ECO:0008006" key="3">
    <source>
        <dbReference type="Google" id="ProtNLM"/>
    </source>
</evidence>
<dbReference type="PANTHER" id="PTHR34846:SF11">
    <property type="entry name" value="4-CARBOXYMUCONOLACTONE DECARBOXYLASE FAMILY PROTEIN (AFU_ORTHOLOGUE AFUA_6G11590)"/>
    <property type="match status" value="1"/>
</dbReference>
<keyword evidence="2" id="KW-1185">Reference proteome</keyword>
<dbReference type="Gene3D" id="1.20.1290.10">
    <property type="entry name" value="AhpD-like"/>
    <property type="match status" value="1"/>
</dbReference>
<protein>
    <recommendedName>
        <fullName evidence="3">Carboxymuconolactone decarboxylase family protein</fullName>
    </recommendedName>
</protein>
<gene>
    <name evidence="1" type="ORF">PIGHUM_02487</name>
</gene>
<dbReference type="Proteomes" id="UP000277294">
    <property type="component" value="Unassembled WGS sequence"/>
</dbReference>
<accession>A0A3P4B5H4</accession>
<name>A0A3P4B5H4_9BURK</name>
<dbReference type="AlphaFoldDB" id="A0A3P4B5H4"/>
<dbReference type="InterPro" id="IPR029032">
    <property type="entry name" value="AhpD-like"/>
</dbReference>
<evidence type="ECO:0000313" key="2">
    <source>
        <dbReference type="Proteomes" id="UP000277294"/>
    </source>
</evidence>
<proteinExistence type="predicted"/>
<dbReference type="RefSeq" id="WP_124079922.1">
    <property type="nucleotide sequence ID" value="NZ_UWPJ01000018.1"/>
</dbReference>
<dbReference type="EMBL" id="UWPJ01000018">
    <property type="protein sequence ID" value="VCU70415.1"/>
    <property type="molecule type" value="Genomic_DNA"/>
</dbReference>
<dbReference type="SUPFAM" id="SSF69118">
    <property type="entry name" value="AhpD-like"/>
    <property type="match status" value="1"/>
</dbReference>
<reference evidence="1 2" key="1">
    <citation type="submission" date="2018-10" db="EMBL/GenBank/DDBJ databases">
        <authorList>
            <person name="Criscuolo A."/>
        </authorList>
    </citation>
    <scope>NUCLEOTIDE SEQUENCE [LARGE SCALE GENOMIC DNA]</scope>
    <source>
        <strain evidence="1">DnA1</strain>
    </source>
</reference>